<protein>
    <submittedName>
        <fullName evidence="1">Uncharacterized protein</fullName>
    </submittedName>
</protein>
<proteinExistence type="predicted"/>
<accession>A0A0A9DXT9</accession>
<sequence>MKSLSLSKAKKMLLGTKVNPKVAPFFTHTPPMS</sequence>
<reference evidence="1" key="2">
    <citation type="journal article" date="2015" name="Data Brief">
        <title>Shoot transcriptome of the giant reed, Arundo donax.</title>
        <authorList>
            <person name="Barrero R.A."/>
            <person name="Guerrero F.D."/>
            <person name="Moolhuijzen P."/>
            <person name="Goolsby J.A."/>
            <person name="Tidwell J."/>
            <person name="Bellgard S.E."/>
            <person name="Bellgard M.I."/>
        </authorList>
    </citation>
    <scope>NUCLEOTIDE SEQUENCE</scope>
    <source>
        <tissue evidence="1">Shoot tissue taken approximately 20 cm above the soil surface</tissue>
    </source>
</reference>
<dbReference type="EMBL" id="GBRH01206387">
    <property type="protein sequence ID" value="JAD91508.1"/>
    <property type="molecule type" value="Transcribed_RNA"/>
</dbReference>
<dbReference type="AlphaFoldDB" id="A0A0A9DXT9"/>
<name>A0A0A9DXT9_ARUDO</name>
<reference evidence="1" key="1">
    <citation type="submission" date="2014-09" db="EMBL/GenBank/DDBJ databases">
        <authorList>
            <person name="Magalhaes I.L.F."/>
            <person name="Oliveira U."/>
            <person name="Santos F.R."/>
            <person name="Vidigal T.H.D.A."/>
            <person name="Brescovit A.D."/>
            <person name="Santos A.J."/>
        </authorList>
    </citation>
    <scope>NUCLEOTIDE SEQUENCE</scope>
    <source>
        <tissue evidence="1">Shoot tissue taken approximately 20 cm above the soil surface</tissue>
    </source>
</reference>
<evidence type="ECO:0000313" key="1">
    <source>
        <dbReference type="EMBL" id="JAD91508.1"/>
    </source>
</evidence>
<organism evidence="1">
    <name type="scientific">Arundo donax</name>
    <name type="common">Giant reed</name>
    <name type="synonym">Donax arundinaceus</name>
    <dbReference type="NCBI Taxonomy" id="35708"/>
    <lineage>
        <taxon>Eukaryota</taxon>
        <taxon>Viridiplantae</taxon>
        <taxon>Streptophyta</taxon>
        <taxon>Embryophyta</taxon>
        <taxon>Tracheophyta</taxon>
        <taxon>Spermatophyta</taxon>
        <taxon>Magnoliopsida</taxon>
        <taxon>Liliopsida</taxon>
        <taxon>Poales</taxon>
        <taxon>Poaceae</taxon>
        <taxon>PACMAD clade</taxon>
        <taxon>Arundinoideae</taxon>
        <taxon>Arundineae</taxon>
        <taxon>Arundo</taxon>
    </lineage>
</organism>